<dbReference type="Proteomes" id="UP001294412">
    <property type="component" value="Unassembled WGS sequence"/>
</dbReference>
<reference evidence="1 2" key="1">
    <citation type="submission" date="2023-12" db="EMBL/GenBank/DDBJ databases">
        <title>Description of Novel Strain Fulvimarina sp. 2208YS6-2-32 isolated from Uroteuthis (Photololigo) edulis.</title>
        <authorList>
            <person name="Park J.-S."/>
        </authorList>
    </citation>
    <scope>NUCLEOTIDE SEQUENCE [LARGE SCALE GENOMIC DNA]</scope>
    <source>
        <strain evidence="1 2">2208YS6-2-32</strain>
    </source>
</reference>
<dbReference type="Gene3D" id="1.25.40.380">
    <property type="entry name" value="Protein of unknown function DUF1810"/>
    <property type="match status" value="1"/>
</dbReference>
<dbReference type="SUPFAM" id="SSF140736">
    <property type="entry name" value="Rv1873-like"/>
    <property type="match status" value="1"/>
</dbReference>
<gene>
    <name evidence="1" type="ORF">U0C82_13400</name>
</gene>
<dbReference type="EMBL" id="JAXLPB010000004">
    <property type="protein sequence ID" value="MDY8110137.1"/>
    <property type="molecule type" value="Genomic_DNA"/>
</dbReference>
<dbReference type="InterPro" id="IPR036287">
    <property type="entry name" value="Rv1873-like_sf"/>
</dbReference>
<dbReference type="InterPro" id="IPR014937">
    <property type="entry name" value="DUF1810"/>
</dbReference>
<name>A0ABU5I453_9HYPH</name>
<accession>A0ABU5I453</accession>
<evidence type="ECO:0000313" key="1">
    <source>
        <dbReference type="EMBL" id="MDY8110137.1"/>
    </source>
</evidence>
<sequence length="144" mass="16225">MTDIDLERFITAQDGVLSQVDGELAAGRKRSHWMWFIFPQLAGLGHSSTAQRYAIADLEQARRYLDDPVLGNRLRQHVRLMLQHKTKTATAILGTPDDMKFRSSLTLFKAASSSPEDDRLFQEGLDEFYGGAPDPQTTRLLSDD</sequence>
<keyword evidence="2" id="KW-1185">Reference proteome</keyword>
<comment type="caution">
    <text evidence="1">The sequence shown here is derived from an EMBL/GenBank/DDBJ whole genome shotgun (WGS) entry which is preliminary data.</text>
</comment>
<protein>
    <submittedName>
        <fullName evidence="1">DUF1810 domain-containing protein</fullName>
    </submittedName>
</protein>
<dbReference type="PIRSF" id="PIRSF008546">
    <property type="entry name" value="UCP008546"/>
    <property type="match status" value="1"/>
</dbReference>
<evidence type="ECO:0000313" key="2">
    <source>
        <dbReference type="Proteomes" id="UP001294412"/>
    </source>
</evidence>
<proteinExistence type="predicted"/>
<organism evidence="1 2">
    <name type="scientific">Fulvimarina uroteuthidis</name>
    <dbReference type="NCBI Taxonomy" id="3098149"/>
    <lineage>
        <taxon>Bacteria</taxon>
        <taxon>Pseudomonadati</taxon>
        <taxon>Pseudomonadota</taxon>
        <taxon>Alphaproteobacteria</taxon>
        <taxon>Hyphomicrobiales</taxon>
        <taxon>Aurantimonadaceae</taxon>
        <taxon>Fulvimarina</taxon>
    </lineage>
</organism>
<dbReference type="RefSeq" id="WP_322187662.1">
    <property type="nucleotide sequence ID" value="NZ_JAXLPB010000004.1"/>
</dbReference>
<dbReference type="Pfam" id="PF08837">
    <property type="entry name" value="DUF1810"/>
    <property type="match status" value="1"/>
</dbReference>